<dbReference type="SUPFAM" id="SSF103481">
    <property type="entry name" value="Multidrug resistance efflux transporter EmrE"/>
    <property type="match status" value="2"/>
</dbReference>
<accession>A0A0C1MMC1</accession>
<organism evidence="2 3">
    <name type="scientific">Pseudoalteromonas luteoviolacea</name>
    <dbReference type="NCBI Taxonomy" id="43657"/>
    <lineage>
        <taxon>Bacteria</taxon>
        <taxon>Pseudomonadati</taxon>
        <taxon>Pseudomonadota</taxon>
        <taxon>Gammaproteobacteria</taxon>
        <taxon>Alteromonadales</taxon>
        <taxon>Pseudoalteromonadaceae</taxon>
        <taxon>Pseudoalteromonas</taxon>
    </lineage>
</organism>
<protein>
    <submittedName>
        <fullName evidence="2">Multidrug transporter</fullName>
    </submittedName>
</protein>
<feature type="transmembrane region" description="Helical" evidence="1">
    <location>
        <begin position="183"/>
        <end position="204"/>
    </location>
</feature>
<dbReference type="EMBL" id="JWIC01000008">
    <property type="protein sequence ID" value="KID55588.1"/>
    <property type="molecule type" value="Genomic_DNA"/>
</dbReference>
<feature type="transmembrane region" description="Helical" evidence="1">
    <location>
        <begin position="33"/>
        <end position="55"/>
    </location>
</feature>
<evidence type="ECO:0000256" key="1">
    <source>
        <dbReference type="SAM" id="Phobius"/>
    </source>
</evidence>
<name>A0A0C1MMC1_9GAMM</name>
<comment type="caution">
    <text evidence="2">The sequence shown here is derived from an EMBL/GenBank/DDBJ whole genome shotgun (WGS) entry which is preliminary data.</text>
</comment>
<feature type="transmembrane region" description="Helical" evidence="1">
    <location>
        <begin position="274"/>
        <end position="290"/>
    </location>
</feature>
<dbReference type="Proteomes" id="UP000031327">
    <property type="component" value="Unassembled WGS sequence"/>
</dbReference>
<feature type="transmembrane region" description="Helical" evidence="1">
    <location>
        <begin position="67"/>
        <end position="89"/>
    </location>
</feature>
<feature type="transmembrane region" description="Helical" evidence="1">
    <location>
        <begin position="109"/>
        <end position="138"/>
    </location>
</feature>
<keyword evidence="1" id="KW-0472">Membrane</keyword>
<keyword evidence="1" id="KW-0812">Transmembrane</keyword>
<feature type="transmembrane region" description="Helical" evidence="1">
    <location>
        <begin position="216"/>
        <end position="237"/>
    </location>
</feature>
<dbReference type="RefSeq" id="WP_039611242.1">
    <property type="nucleotide sequence ID" value="NZ_JWIC01000008.1"/>
</dbReference>
<sequence>MGWILFTCLAAFSQAWRNALQSQLSNHASVSVVTLARFLFATPIAALYVYLLYAFEPAPAIQPSFTLGAYVLAASLMQITATALMVVLFKQKNFTTGAGLAKSEALMAAILGMLFFGSTLTPFGWMGVLIGAVAVLLLSGFSLKQFNLKTAAIGLLCGTCFALTSLWVREAALASGLPFPHSAGWVLLYVLGCQTLILSLYISIKTPQAWGTLKSHLPLVLLISTTSCIGSIGWFSAMSLQHVAYVKTLGQIEVFFTLLIAAFWLKSPPKKRDTLGLSLIAIAAVMVMWGDVF</sequence>
<keyword evidence="1" id="KW-1133">Transmembrane helix</keyword>
<gene>
    <name evidence="2" type="ORF">JF50_20585</name>
</gene>
<reference evidence="2 3" key="1">
    <citation type="submission" date="2014-12" db="EMBL/GenBank/DDBJ databases">
        <title>Draft Genome Sequence of Pseudoalteromonas luteoviolacea HI1.</title>
        <authorList>
            <person name="Asahina A.Y."/>
            <person name="Hadfield M.G."/>
        </authorList>
    </citation>
    <scope>NUCLEOTIDE SEQUENCE [LARGE SCALE GENOMIC DNA]</scope>
    <source>
        <strain evidence="2 3">HI1</strain>
    </source>
</reference>
<feature type="transmembrane region" description="Helical" evidence="1">
    <location>
        <begin position="150"/>
        <end position="168"/>
    </location>
</feature>
<dbReference type="AlphaFoldDB" id="A0A0C1MMC1"/>
<feature type="transmembrane region" description="Helical" evidence="1">
    <location>
        <begin position="243"/>
        <end position="265"/>
    </location>
</feature>
<evidence type="ECO:0000313" key="3">
    <source>
        <dbReference type="Proteomes" id="UP000031327"/>
    </source>
</evidence>
<proteinExistence type="predicted"/>
<evidence type="ECO:0000313" key="2">
    <source>
        <dbReference type="EMBL" id="KID55588.1"/>
    </source>
</evidence>
<dbReference type="OrthoDB" id="6707471at2"/>
<dbReference type="InterPro" id="IPR037185">
    <property type="entry name" value="EmrE-like"/>
</dbReference>